<protein>
    <submittedName>
        <fullName evidence="7">Putative threonine efflux protein</fullName>
    </submittedName>
</protein>
<keyword evidence="2" id="KW-1003">Cell membrane</keyword>
<dbReference type="InterPro" id="IPR001123">
    <property type="entry name" value="LeuE-type"/>
</dbReference>
<dbReference type="Proteomes" id="UP000004691">
    <property type="component" value="Unassembled WGS sequence"/>
</dbReference>
<reference evidence="7 8" key="1">
    <citation type="submission" date="2012-01" db="EMBL/GenBank/DDBJ databases">
        <title>Improved High-Quality Draft sequence of Saccharomonospora xinjiangensis XJ-54.</title>
        <authorList>
            <consortium name="US DOE Joint Genome Institute"/>
            <person name="Lucas S."/>
            <person name="Han J."/>
            <person name="Lapidus A."/>
            <person name="Cheng J.-F."/>
            <person name="Goodwin L."/>
            <person name="Pitluck S."/>
            <person name="Peters L."/>
            <person name="Mikhailova N."/>
            <person name="Teshima H."/>
            <person name="Detter J.C."/>
            <person name="Han C."/>
            <person name="Tapia R."/>
            <person name="Land M."/>
            <person name="Hauser L."/>
            <person name="Kyrpides N."/>
            <person name="Ivanova N."/>
            <person name="Pagani I."/>
            <person name="Brambilla E.-M."/>
            <person name="Klenk H.-P."/>
            <person name="Woyke T."/>
        </authorList>
    </citation>
    <scope>NUCLEOTIDE SEQUENCE [LARGE SCALE GENOMIC DNA]</scope>
    <source>
        <strain evidence="7 8">XJ-54</strain>
    </source>
</reference>
<evidence type="ECO:0000256" key="1">
    <source>
        <dbReference type="ARBA" id="ARBA00004651"/>
    </source>
</evidence>
<gene>
    <name evidence="7" type="ORF">SacxiDRAFT_3758</name>
</gene>
<proteinExistence type="predicted"/>
<evidence type="ECO:0000256" key="3">
    <source>
        <dbReference type="ARBA" id="ARBA00022692"/>
    </source>
</evidence>
<dbReference type="OrthoDB" id="3175972at2"/>
<dbReference type="EMBL" id="JH636049">
    <property type="protein sequence ID" value="EID55951.1"/>
    <property type="molecule type" value="Genomic_DNA"/>
</dbReference>
<evidence type="ECO:0000256" key="2">
    <source>
        <dbReference type="ARBA" id="ARBA00022475"/>
    </source>
</evidence>
<dbReference type="GO" id="GO:0005886">
    <property type="term" value="C:plasma membrane"/>
    <property type="evidence" value="ECO:0007669"/>
    <property type="project" value="UniProtKB-SubCell"/>
</dbReference>
<keyword evidence="3 6" id="KW-0812">Transmembrane</keyword>
<evidence type="ECO:0000256" key="4">
    <source>
        <dbReference type="ARBA" id="ARBA00022989"/>
    </source>
</evidence>
<evidence type="ECO:0000313" key="7">
    <source>
        <dbReference type="EMBL" id="EID55951.1"/>
    </source>
</evidence>
<dbReference type="eggNOG" id="COG1280">
    <property type="taxonomic scope" value="Bacteria"/>
</dbReference>
<feature type="transmembrane region" description="Helical" evidence="6">
    <location>
        <begin position="201"/>
        <end position="217"/>
    </location>
</feature>
<feature type="transmembrane region" description="Helical" evidence="6">
    <location>
        <begin position="54"/>
        <end position="86"/>
    </location>
</feature>
<dbReference type="STRING" id="882086.SacxiDRAFT_3758"/>
<evidence type="ECO:0000256" key="6">
    <source>
        <dbReference type="SAM" id="Phobius"/>
    </source>
</evidence>
<keyword evidence="8" id="KW-1185">Reference proteome</keyword>
<keyword evidence="5 6" id="KW-0472">Membrane</keyword>
<dbReference type="Pfam" id="PF01810">
    <property type="entry name" value="LysE"/>
    <property type="match status" value="1"/>
</dbReference>
<evidence type="ECO:0000313" key="8">
    <source>
        <dbReference type="Proteomes" id="UP000004691"/>
    </source>
</evidence>
<keyword evidence="4 6" id="KW-1133">Transmembrane helix</keyword>
<evidence type="ECO:0000256" key="5">
    <source>
        <dbReference type="ARBA" id="ARBA00023136"/>
    </source>
</evidence>
<dbReference type="GO" id="GO:0015171">
    <property type="term" value="F:amino acid transmembrane transporter activity"/>
    <property type="evidence" value="ECO:0007669"/>
    <property type="project" value="TreeGrafter"/>
</dbReference>
<dbReference type="HOGENOM" id="CLU_079569_3_2_11"/>
<dbReference type="PANTHER" id="PTHR30086">
    <property type="entry name" value="ARGININE EXPORTER PROTEIN ARGO"/>
    <property type="match status" value="1"/>
</dbReference>
<organism evidence="7 8">
    <name type="scientific">Saccharomonospora xinjiangensis XJ-54</name>
    <dbReference type="NCBI Taxonomy" id="882086"/>
    <lineage>
        <taxon>Bacteria</taxon>
        <taxon>Bacillati</taxon>
        <taxon>Actinomycetota</taxon>
        <taxon>Actinomycetes</taxon>
        <taxon>Pseudonocardiales</taxon>
        <taxon>Pseudonocardiaceae</taxon>
        <taxon>Saccharomonospora</taxon>
    </lineage>
</organism>
<sequence length="218" mass="22343">MPTSAEWVLFLGTAALFALSPGPGVLYVLARSLRGGRSEGVRSVVGNALGASVHVVAAALGLSALLATSAVAFTVVKIAGALYLVYLGVQAIVRRHDDGTGGIDATVTGVESDGAVKRWARSPLAQGMIAELLNPKTALYFMALLPHFVHPETAPAPLVFALLGFVAVAMAAAVDLAVAVFAGSLSVRFVNNPRLRVRQRVAAGLSMIGLGGFVAVAE</sequence>
<feature type="transmembrane region" description="Helical" evidence="6">
    <location>
        <begin position="158"/>
        <end position="181"/>
    </location>
</feature>
<dbReference type="PIRSF" id="PIRSF006324">
    <property type="entry name" value="LeuE"/>
    <property type="match status" value="1"/>
</dbReference>
<accession>I0V748</accession>
<comment type="subcellular location">
    <subcellularLocation>
        <location evidence="1">Cell membrane</location>
        <topology evidence="1">Multi-pass membrane protein</topology>
    </subcellularLocation>
</comment>
<dbReference type="PANTHER" id="PTHR30086:SF20">
    <property type="entry name" value="ARGININE EXPORTER PROTEIN ARGO-RELATED"/>
    <property type="match status" value="1"/>
</dbReference>
<name>I0V748_9PSEU</name>
<dbReference type="RefSeq" id="WP_006240157.1">
    <property type="nucleotide sequence ID" value="NZ_JH636049.1"/>
</dbReference>
<dbReference type="AlphaFoldDB" id="I0V748"/>